<dbReference type="EMBL" id="JAAIUW010000009">
    <property type="protein sequence ID" value="KAF7816558.1"/>
    <property type="molecule type" value="Genomic_DNA"/>
</dbReference>
<keyword evidence="3" id="KW-1185">Reference proteome</keyword>
<sequence length="170" mass="19081">MDPAFIGRTTAKVSGDMLLPTNVPNVDAIVRITSGRLVIDDEGHPFHNNTRLNRVTLHIEEAYIKIQISKNKDGFKLDVWFLWFVSVLAPYFLVMGIGVYDLQHIVIPIQVCLDVAVTACVGFVSLEKAIYSPLTFIPTLRSYLANCFLANEVVVCFPRFCYCVTLLVLL</sequence>
<proteinExistence type="predicted"/>
<organism evidence="2 3">
    <name type="scientific">Senna tora</name>
    <dbReference type="NCBI Taxonomy" id="362788"/>
    <lineage>
        <taxon>Eukaryota</taxon>
        <taxon>Viridiplantae</taxon>
        <taxon>Streptophyta</taxon>
        <taxon>Embryophyta</taxon>
        <taxon>Tracheophyta</taxon>
        <taxon>Spermatophyta</taxon>
        <taxon>Magnoliopsida</taxon>
        <taxon>eudicotyledons</taxon>
        <taxon>Gunneridae</taxon>
        <taxon>Pentapetalae</taxon>
        <taxon>rosids</taxon>
        <taxon>fabids</taxon>
        <taxon>Fabales</taxon>
        <taxon>Fabaceae</taxon>
        <taxon>Caesalpinioideae</taxon>
        <taxon>Cassia clade</taxon>
        <taxon>Senna</taxon>
    </lineage>
</organism>
<keyword evidence="1" id="KW-0472">Membrane</keyword>
<dbReference type="AlphaFoldDB" id="A0A834WD07"/>
<feature type="transmembrane region" description="Helical" evidence="1">
    <location>
        <begin position="147"/>
        <end position="169"/>
    </location>
</feature>
<accession>A0A834WD07</accession>
<keyword evidence="1" id="KW-1133">Transmembrane helix</keyword>
<keyword evidence="1" id="KW-0812">Transmembrane</keyword>
<gene>
    <name evidence="2" type="ORF">G2W53_030527</name>
</gene>
<name>A0A834WD07_9FABA</name>
<evidence type="ECO:0000313" key="2">
    <source>
        <dbReference type="EMBL" id="KAF7816558.1"/>
    </source>
</evidence>
<feature type="transmembrane region" description="Helical" evidence="1">
    <location>
        <begin position="79"/>
        <end position="99"/>
    </location>
</feature>
<evidence type="ECO:0000313" key="3">
    <source>
        <dbReference type="Proteomes" id="UP000634136"/>
    </source>
</evidence>
<comment type="caution">
    <text evidence="2">The sequence shown here is derived from an EMBL/GenBank/DDBJ whole genome shotgun (WGS) entry which is preliminary data.</text>
</comment>
<feature type="transmembrane region" description="Helical" evidence="1">
    <location>
        <begin position="105"/>
        <end position="126"/>
    </location>
</feature>
<protein>
    <submittedName>
        <fullName evidence="2">Uncharacterized protein</fullName>
    </submittedName>
</protein>
<dbReference type="Proteomes" id="UP000634136">
    <property type="component" value="Unassembled WGS sequence"/>
</dbReference>
<reference evidence="2" key="1">
    <citation type="submission" date="2020-09" db="EMBL/GenBank/DDBJ databases">
        <title>Genome-Enabled Discovery of Anthraquinone Biosynthesis in Senna tora.</title>
        <authorList>
            <person name="Kang S.-H."/>
            <person name="Pandey R.P."/>
            <person name="Lee C.-M."/>
            <person name="Sim J.-S."/>
            <person name="Jeong J.-T."/>
            <person name="Choi B.-S."/>
            <person name="Jung M."/>
            <person name="Ginzburg D."/>
            <person name="Zhao K."/>
            <person name="Won S.Y."/>
            <person name="Oh T.-J."/>
            <person name="Yu Y."/>
            <person name="Kim N.-H."/>
            <person name="Lee O.R."/>
            <person name="Lee T.-H."/>
            <person name="Bashyal P."/>
            <person name="Kim T.-S."/>
            <person name="Lee W.-H."/>
            <person name="Kawkins C."/>
            <person name="Kim C.-K."/>
            <person name="Kim J.S."/>
            <person name="Ahn B.O."/>
            <person name="Rhee S.Y."/>
            <person name="Sohng J.K."/>
        </authorList>
    </citation>
    <scope>NUCLEOTIDE SEQUENCE</scope>
    <source>
        <tissue evidence="2">Leaf</tissue>
    </source>
</reference>
<evidence type="ECO:0000256" key="1">
    <source>
        <dbReference type="SAM" id="Phobius"/>
    </source>
</evidence>